<proteinExistence type="predicted"/>
<sequence>MGVSRSSRGLSLSGDIRLRKVVSLPRTRHVGVARSLAGGWQCGKDKEGPPARLLIPSRSAYSGRTPMPTSSIVSYRVEVTGFGGCVPWLPRLMSLYGRILELFAMAGDGSV</sequence>
<reference evidence="1 2" key="1">
    <citation type="submission" date="2019-07" db="EMBL/GenBank/DDBJ databases">
        <title>Whole genome shotgun sequence of Myxococcus virescens NBRC 100334.</title>
        <authorList>
            <person name="Hosoyama A."/>
            <person name="Uohara A."/>
            <person name="Ohji S."/>
            <person name="Ichikawa N."/>
        </authorList>
    </citation>
    <scope>NUCLEOTIDE SEQUENCE [LARGE SCALE GENOMIC DNA]</scope>
    <source>
        <strain evidence="1 2">NBRC 100334</strain>
    </source>
</reference>
<evidence type="ECO:0000313" key="2">
    <source>
        <dbReference type="Proteomes" id="UP000321224"/>
    </source>
</evidence>
<gene>
    <name evidence="1" type="ORF">MVI01_48080</name>
</gene>
<dbReference type="EMBL" id="BJVY01000030">
    <property type="protein sequence ID" value="GEL73024.1"/>
    <property type="molecule type" value="Genomic_DNA"/>
</dbReference>
<name>A0A511HI11_9BACT</name>
<accession>A0A511HI11</accession>
<evidence type="ECO:0000313" key="1">
    <source>
        <dbReference type="EMBL" id="GEL73024.1"/>
    </source>
</evidence>
<dbReference type="AlphaFoldDB" id="A0A511HI11"/>
<protein>
    <submittedName>
        <fullName evidence="1">Uncharacterized protein</fullName>
    </submittedName>
</protein>
<comment type="caution">
    <text evidence="1">The sequence shown here is derived from an EMBL/GenBank/DDBJ whole genome shotgun (WGS) entry which is preliminary data.</text>
</comment>
<organism evidence="1 2">
    <name type="scientific">Myxococcus virescens</name>
    <dbReference type="NCBI Taxonomy" id="83456"/>
    <lineage>
        <taxon>Bacteria</taxon>
        <taxon>Pseudomonadati</taxon>
        <taxon>Myxococcota</taxon>
        <taxon>Myxococcia</taxon>
        <taxon>Myxococcales</taxon>
        <taxon>Cystobacterineae</taxon>
        <taxon>Myxococcaceae</taxon>
        <taxon>Myxococcus</taxon>
    </lineage>
</organism>
<dbReference type="Proteomes" id="UP000321224">
    <property type="component" value="Unassembled WGS sequence"/>
</dbReference>